<sequence>MPGNDKVYESMNPLEINEYDELSTREPLQLRPIIQCLMQEEPTPELAKIQAHPHSVFGLYLIACAFHSVLFGIHLSCGFMGIPGSYTALERALDRWKVMWDALQTRRDTQKMAQTGFMLNALEIWWLAKSLIRNPPVMPTVGDISLDSMQNFHAMLEKLKDLEPI</sequence>
<dbReference type="EMBL" id="KZ825927">
    <property type="protein sequence ID" value="PYH92060.1"/>
    <property type="molecule type" value="Genomic_DNA"/>
</dbReference>
<dbReference type="STRING" id="1448320.A0A319D417"/>
<organism evidence="2 3">
    <name type="scientific">Aspergillus ellipticus CBS 707.79</name>
    <dbReference type="NCBI Taxonomy" id="1448320"/>
    <lineage>
        <taxon>Eukaryota</taxon>
        <taxon>Fungi</taxon>
        <taxon>Dikarya</taxon>
        <taxon>Ascomycota</taxon>
        <taxon>Pezizomycotina</taxon>
        <taxon>Eurotiomycetes</taxon>
        <taxon>Eurotiomycetidae</taxon>
        <taxon>Eurotiales</taxon>
        <taxon>Aspergillaceae</taxon>
        <taxon>Aspergillus</taxon>
        <taxon>Aspergillus subgen. Circumdati</taxon>
    </lineage>
</organism>
<name>A0A319D417_9EURO</name>
<feature type="transmembrane region" description="Helical" evidence="1">
    <location>
        <begin position="57"/>
        <end position="82"/>
    </location>
</feature>
<evidence type="ECO:0000313" key="2">
    <source>
        <dbReference type="EMBL" id="PYH92060.1"/>
    </source>
</evidence>
<dbReference type="OrthoDB" id="654211at2759"/>
<evidence type="ECO:0008006" key="4">
    <source>
        <dbReference type="Google" id="ProtNLM"/>
    </source>
</evidence>
<dbReference type="Proteomes" id="UP000247810">
    <property type="component" value="Unassembled WGS sequence"/>
</dbReference>
<keyword evidence="1" id="KW-0472">Membrane</keyword>
<dbReference type="VEuPathDB" id="FungiDB:BO71DRAFT_458513"/>
<protein>
    <recommendedName>
        <fullName evidence="4">Transcription factor domain-containing protein</fullName>
    </recommendedName>
</protein>
<proteinExistence type="predicted"/>
<evidence type="ECO:0000256" key="1">
    <source>
        <dbReference type="SAM" id="Phobius"/>
    </source>
</evidence>
<dbReference type="AlphaFoldDB" id="A0A319D417"/>
<keyword evidence="1" id="KW-0812">Transmembrane</keyword>
<reference evidence="2 3" key="1">
    <citation type="submission" date="2018-02" db="EMBL/GenBank/DDBJ databases">
        <title>The genomes of Aspergillus section Nigri reveals drivers in fungal speciation.</title>
        <authorList>
            <consortium name="DOE Joint Genome Institute"/>
            <person name="Vesth T.C."/>
            <person name="Nybo J."/>
            <person name="Theobald S."/>
            <person name="Brandl J."/>
            <person name="Frisvad J.C."/>
            <person name="Nielsen K.F."/>
            <person name="Lyhne E.K."/>
            <person name="Kogle M.E."/>
            <person name="Kuo A."/>
            <person name="Riley R."/>
            <person name="Clum A."/>
            <person name="Nolan M."/>
            <person name="Lipzen A."/>
            <person name="Salamov A."/>
            <person name="Henrissat B."/>
            <person name="Wiebenga A."/>
            <person name="De vries R.P."/>
            <person name="Grigoriev I.V."/>
            <person name="Mortensen U.H."/>
            <person name="Andersen M.R."/>
            <person name="Baker S.E."/>
        </authorList>
    </citation>
    <scope>NUCLEOTIDE SEQUENCE [LARGE SCALE GENOMIC DNA]</scope>
    <source>
        <strain evidence="2 3">CBS 707.79</strain>
    </source>
</reference>
<gene>
    <name evidence="2" type="ORF">BO71DRAFT_458513</name>
</gene>
<accession>A0A319D417</accession>
<evidence type="ECO:0000313" key="3">
    <source>
        <dbReference type="Proteomes" id="UP000247810"/>
    </source>
</evidence>
<keyword evidence="3" id="KW-1185">Reference proteome</keyword>
<keyword evidence="1" id="KW-1133">Transmembrane helix</keyword>